<dbReference type="EMBL" id="OX365700">
    <property type="protein sequence ID" value="CAI4030828.1"/>
    <property type="molecule type" value="Genomic_DNA"/>
</dbReference>
<keyword evidence="2" id="KW-1185">Reference proteome</keyword>
<reference evidence="1" key="1">
    <citation type="submission" date="2022-10" db="EMBL/GenBank/DDBJ databases">
        <authorList>
            <person name="Koch H."/>
        </authorList>
    </citation>
    <scope>NUCLEOTIDE SEQUENCE</scope>
    <source>
        <strain evidence="1">DNF</strain>
    </source>
</reference>
<evidence type="ECO:0000313" key="1">
    <source>
        <dbReference type="EMBL" id="CAI4030828.1"/>
    </source>
</evidence>
<protein>
    <submittedName>
        <fullName evidence="1">Uncharacterized protein</fullName>
    </submittedName>
</protein>
<gene>
    <name evidence="1" type="ORF">DNFV4_01258</name>
</gene>
<dbReference type="RefSeq" id="WP_289267799.1">
    <property type="nucleotide sequence ID" value="NZ_OX365700.1"/>
</dbReference>
<dbReference type="Proteomes" id="UP001179121">
    <property type="component" value="Chromosome"/>
</dbReference>
<dbReference type="AlphaFoldDB" id="A0AA86MXG2"/>
<organism evidence="1 2">
    <name type="scientific">Nitrospira tepida</name>
    <dbReference type="NCBI Taxonomy" id="2973512"/>
    <lineage>
        <taxon>Bacteria</taxon>
        <taxon>Pseudomonadati</taxon>
        <taxon>Nitrospirota</taxon>
        <taxon>Nitrospiria</taxon>
        <taxon>Nitrospirales</taxon>
        <taxon>Nitrospiraceae</taxon>
        <taxon>Nitrospira</taxon>
    </lineage>
</organism>
<proteinExistence type="predicted"/>
<accession>A0AA86MXG2</accession>
<dbReference type="KEGG" id="nti:DNFV4_01258"/>
<sequence length="223" mass="24466">MTSLKVQEGEILVQGHFARPIFGILDPPASRVHSAFFTSLAPFGININDVKLAHGVPNLSEASVTYPLLNFSSMVKLSLDKMEVACFNTSRLQRDEMSAIFTKSFHSLIEIVPETEIREFAVNISLHTLLDDKQPDEFWRSFLPTVPRGIGPSSGQGVVFYYGGHDKTTASSLVFDMSARVSGGIFFRTSINFDGAKVSIEELPSAAEQAFNTLSSNLDLTLT</sequence>
<evidence type="ECO:0000313" key="2">
    <source>
        <dbReference type="Proteomes" id="UP001179121"/>
    </source>
</evidence>
<name>A0AA86MXG2_9BACT</name>